<dbReference type="eggNOG" id="ENOG50342QC">
    <property type="taxonomic scope" value="Bacteria"/>
</dbReference>
<proteinExistence type="predicted"/>
<dbReference type="Proteomes" id="UP000007587">
    <property type="component" value="Chromosome"/>
</dbReference>
<reference evidence="2 3" key="1">
    <citation type="journal article" date="2012" name="J. Bacteriol.">
        <title>Complete Genome Sequence of the Fruiting Myxobacterium Corallococcus coralloides DSM 2259.</title>
        <authorList>
            <person name="Huntley S."/>
            <person name="Zhang Y."/>
            <person name="Treuner-Lange A."/>
            <person name="Kneip S."/>
            <person name="Sensen C.W."/>
            <person name="Sogaard-Andersen L."/>
        </authorList>
    </citation>
    <scope>NUCLEOTIDE SEQUENCE [LARGE SCALE GENOMIC DNA]</scope>
    <source>
        <strain evidence="3">ATCC 25202 / DSM 2259 / NBRC 100086 / M2</strain>
    </source>
</reference>
<keyword evidence="3" id="KW-1185">Reference proteome</keyword>
<dbReference type="InParanoid" id="H8MWK1"/>
<reference evidence="3" key="2">
    <citation type="submission" date="2012-03" db="EMBL/GenBank/DDBJ databases">
        <title>Genome sequence of the fruiting myxobacterium Corallococcus coralloides DSM 2259.</title>
        <authorList>
            <person name="Huntley S."/>
            <person name="Zhang Y."/>
            <person name="Treuner-Lange A."/>
            <person name="Sensen C.W."/>
            <person name="Sogaard-Andersen L."/>
        </authorList>
    </citation>
    <scope>NUCLEOTIDE SEQUENCE [LARGE SCALE GENOMIC DNA]</scope>
    <source>
        <strain evidence="3">ATCC 25202 / DSM 2259 / NBRC 100086 / M2</strain>
    </source>
</reference>
<feature type="domain" description="Immunity protein 52" evidence="1">
    <location>
        <begin position="9"/>
        <end position="240"/>
    </location>
</feature>
<dbReference type="HOGENOM" id="CLU_1265815_0_0_7"/>
<dbReference type="KEGG" id="ccx:COCOR_00211"/>
<organism evidence="2 3">
    <name type="scientific">Corallococcus coralloides (strain ATCC 25202 / DSM 2259 / NBRC 100086 / M2)</name>
    <name type="common">Myxococcus coralloides</name>
    <dbReference type="NCBI Taxonomy" id="1144275"/>
    <lineage>
        <taxon>Bacteria</taxon>
        <taxon>Pseudomonadati</taxon>
        <taxon>Myxococcota</taxon>
        <taxon>Myxococcia</taxon>
        <taxon>Myxococcales</taxon>
        <taxon>Cystobacterineae</taxon>
        <taxon>Myxococcaceae</taxon>
        <taxon>Corallococcus</taxon>
    </lineage>
</organism>
<protein>
    <recommendedName>
        <fullName evidence="1">Immunity protein 52 domain-containing protein</fullName>
    </recommendedName>
</protein>
<gene>
    <name evidence="2" type="ordered locus">COCOR_00211</name>
</gene>
<dbReference type="InterPro" id="IPR028969">
    <property type="entry name" value="Imm52"/>
</dbReference>
<evidence type="ECO:0000259" key="1">
    <source>
        <dbReference type="Pfam" id="PF15579"/>
    </source>
</evidence>
<dbReference type="Pfam" id="PF15579">
    <property type="entry name" value="Imm52"/>
    <property type="match status" value="1"/>
</dbReference>
<name>H8MWK1_CORCM</name>
<sequence>MNTMDQMPDTYYVGAYWGARHESDASCARRAERLFESLGHLEPLWRQWHETGRTFKKAQARQVQTHQASFLELFARKKNRIGDGFQYWLWTGPNPDETTSVNGFCGSADAVLTSVCVVDPPSRGEVAERVLTTPILREVLLAVVRCWEPTWGVVASQQYRDQASPSSGDAGTFVGWMTYFSRQWGEVPPLPAPVRAEPVEDLGTLVILTEERFTVTNPEHVRLATEVHQVLDAAGLLRAL</sequence>
<evidence type="ECO:0000313" key="3">
    <source>
        <dbReference type="Proteomes" id="UP000007587"/>
    </source>
</evidence>
<evidence type="ECO:0000313" key="2">
    <source>
        <dbReference type="EMBL" id="AFE03344.1"/>
    </source>
</evidence>
<accession>H8MWK1</accession>
<dbReference type="EMBL" id="CP003389">
    <property type="protein sequence ID" value="AFE03344.1"/>
    <property type="molecule type" value="Genomic_DNA"/>
</dbReference>
<dbReference type="AlphaFoldDB" id="H8MWK1"/>